<gene>
    <name evidence="8" type="ORF">BBK82_30530</name>
</gene>
<dbReference type="PANTHER" id="PTHR42711">
    <property type="entry name" value="ABC TRANSPORTER ATP-BINDING PROTEIN"/>
    <property type="match status" value="1"/>
</dbReference>
<feature type="domain" description="ABC transporter" evidence="7">
    <location>
        <begin position="13"/>
        <end position="245"/>
    </location>
</feature>
<dbReference type="PROSITE" id="PS50893">
    <property type="entry name" value="ABC_TRANSPORTER_2"/>
    <property type="match status" value="1"/>
</dbReference>
<dbReference type="OrthoDB" id="9804819at2"/>
<dbReference type="PANTHER" id="PTHR42711:SF5">
    <property type="entry name" value="ABC TRANSPORTER ATP-BINDING PROTEIN NATA"/>
    <property type="match status" value="1"/>
</dbReference>
<dbReference type="GO" id="GO:0016887">
    <property type="term" value="F:ATP hydrolysis activity"/>
    <property type="evidence" value="ECO:0007669"/>
    <property type="project" value="InterPro"/>
</dbReference>
<evidence type="ECO:0000256" key="6">
    <source>
        <dbReference type="ARBA" id="ARBA00023251"/>
    </source>
</evidence>
<evidence type="ECO:0000313" key="8">
    <source>
        <dbReference type="EMBL" id="ANZ43151.1"/>
    </source>
</evidence>
<name>A0A1B2HZM7_9PSEU</name>
<keyword evidence="6" id="KW-0046">Antibiotic resistance</keyword>
<keyword evidence="5 8" id="KW-0067">ATP-binding</keyword>
<organism evidence="8 9">
    <name type="scientific">Lentzea guizhouensis</name>
    <dbReference type="NCBI Taxonomy" id="1586287"/>
    <lineage>
        <taxon>Bacteria</taxon>
        <taxon>Bacillati</taxon>
        <taxon>Actinomycetota</taxon>
        <taxon>Actinomycetes</taxon>
        <taxon>Pseudonocardiales</taxon>
        <taxon>Pseudonocardiaceae</taxon>
        <taxon>Lentzea</taxon>
    </lineage>
</organism>
<evidence type="ECO:0000256" key="5">
    <source>
        <dbReference type="ARBA" id="ARBA00022840"/>
    </source>
</evidence>
<dbReference type="InterPro" id="IPR017871">
    <property type="entry name" value="ABC_transporter-like_CS"/>
</dbReference>
<evidence type="ECO:0000256" key="4">
    <source>
        <dbReference type="ARBA" id="ARBA00022741"/>
    </source>
</evidence>
<dbReference type="SMART" id="SM00382">
    <property type="entry name" value="AAA"/>
    <property type="match status" value="1"/>
</dbReference>
<dbReference type="KEGG" id="led:BBK82_30530"/>
<evidence type="ECO:0000256" key="2">
    <source>
        <dbReference type="ARBA" id="ARBA00005417"/>
    </source>
</evidence>
<evidence type="ECO:0000256" key="1">
    <source>
        <dbReference type="ARBA" id="ARBA00004202"/>
    </source>
</evidence>
<dbReference type="InterPro" id="IPR003593">
    <property type="entry name" value="AAA+_ATPase"/>
</dbReference>
<keyword evidence="9" id="KW-1185">Reference proteome</keyword>
<dbReference type="GO" id="GO:0005886">
    <property type="term" value="C:plasma membrane"/>
    <property type="evidence" value="ECO:0007669"/>
    <property type="project" value="UniProtKB-SubCell"/>
</dbReference>
<evidence type="ECO:0000313" key="9">
    <source>
        <dbReference type="Proteomes" id="UP000093053"/>
    </source>
</evidence>
<evidence type="ECO:0000259" key="7">
    <source>
        <dbReference type="PROSITE" id="PS50893"/>
    </source>
</evidence>
<dbReference type="PROSITE" id="PS00211">
    <property type="entry name" value="ABC_TRANSPORTER_1"/>
    <property type="match status" value="1"/>
</dbReference>
<dbReference type="AlphaFoldDB" id="A0A1B2HZM7"/>
<comment type="similarity">
    <text evidence="2">Belongs to the ABC transporter superfamily.</text>
</comment>
<dbReference type="GO" id="GO:0005524">
    <property type="term" value="F:ATP binding"/>
    <property type="evidence" value="ECO:0007669"/>
    <property type="project" value="UniProtKB-KW"/>
</dbReference>
<dbReference type="GO" id="GO:0046677">
    <property type="term" value="P:response to antibiotic"/>
    <property type="evidence" value="ECO:0007669"/>
    <property type="project" value="UniProtKB-KW"/>
</dbReference>
<dbReference type="Pfam" id="PF00005">
    <property type="entry name" value="ABC_tran"/>
    <property type="match status" value="1"/>
</dbReference>
<keyword evidence="3" id="KW-0813">Transport</keyword>
<dbReference type="STRING" id="1586287.BBK82_30530"/>
<proteinExistence type="inferred from homology"/>
<protein>
    <submittedName>
        <fullName evidence="8">ATP-binding protein</fullName>
    </submittedName>
</protein>
<dbReference type="SUPFAM" id="SSF52540">
    <property type="entry name" value="P-loop containing nucleoside triphosphate hydrolases"/>
    <property type="match status" value="1"/>
</dbReference>
<dbReference type="Proteomes" id="UP000093053">
    <property type="component" value="Chromosome"/>
</dbReference>
<dbReference type="EMBL" id="CP016793">
    <property type="protein sequence ID" value="ANZ43151.1"/>
    <property type="molecule type" value="Genomic_DNA"/>
</dbReference>
<dbReference type="InterPro" id="IPR027417">
    <property type="entry name" value="P-loop_NTPase"/>
</dbReference>
<dbReference type="InterPro" id="IPR003439">
    <property type="entry name" value="ABC_transporter-like_ATP-bd"/>
</dbReference>
<sequence>MAAPTGAEQLIAYEVVGVSKRFSPTGAPVNDDITFSVAQGEFFGLLGSNGAGKTTLIKQMIGLLKSDSGSIRLFGHDVVAESRFVGTQVGYMPQTAFALNSLRVCEALYFTAYLRGLSSKQARRQRDLVIDRLDIGDCRNKVVRQMSGGERRLLQLAVAIIGDPPVLILDEPTNELDPVRRRQVWDLLRGLNHDGRTIILITHNALEAEQVIERVGIMRDGRMVGLGQPGELKRRLPRSLTLDITLRDGTPVDLPNYVVVQSRHRDRVTAQIELEDLPRLVAEVDLRELLEFRLQFKTLEDVYFDHVQ</sequence>
<evidence type="ECO:0000256" key="3">
    <source>
        <dbReference type="ARBA" id="ARBA00022448"/>
    </source>
</evidence>
<keyword evidence="4" id="KW-0547">Nucleotide-binding</keyword>
<accession>A0A1B2HZM7</accession>
<dbReference type="Gene3D" id="3.40.50.300">
    <property type="entry name" value="P-loop containing nucleotide triphosphate hydrolases"/>
    <property type="match status" value="1"/>
</dbReference>
<comment type="subcellular location">
    <subcellularLocation>
        <location evidence="1">Cell membrane</location>
        <topology evidence="1">Peripheral membrane protein</topology>
    </subcellularLocation>
</comment>
<reference evidence="8 9" key="1">
    <citation type="submission" date="2016-07" db="EMBL/GenBank/DDBJ databases">
        <title>Complete genome sequence of the Lentzea guizhouensis DHS C013.</title>
        <authorList>
            <person name="Cao C."/>
        </authorList>
    </citation>
    <scope>NUCLEOTIDE SEQUENCE [LARGE SCALE GENOMIC DNA]</scope>
    <source>
        <strain evidence="8 9">DHS C013</strain>
    </source>
</reference>
<dbReference type="InterPro" id="IPR050763">
    <property type="entry name" value="ABC_transporter_ATP-binding"/>
</dbReference>